<dbReference type="InterPro" id="IPR051605">
    <property type="entry name" value="CstA"/>
</dbReference>
<evidence type="ECO:0000256" key="7">
    <source>
        <dbReference type="ARBA" id="ARBA00023136"/>
    </source>
</evidence>
<evidence type="ECO:0000256" key="3">
    <source>
        <dbReference type="ARBA" id="ARBA00022448"/>
    </source>
</evidence>
<evidence type="ECO:0000256" key="2">
    <source>
        <dbReference type="ARBA" id="ARBA00007755"/>
    </source>
</evidence>
<feature type="transmembrane region" description="Helical" evidence="8">
    <location>
        <begin position="346"/>
        <end position="368"/>
    </location>
</feature>
<name>A0A553UUD2_9HELI</name>
<keyword evidence="5 8" id="KW-0812">Transmembrane</keyword>
<reference evidence="11" key="2">
    <citation type="submission" date="2019-07" db="EMBL/GenBank/DDBJ databases">
        <title>Helicobacter labacensis sp. nov., Helicobacter mehlei sp. nov. and Helicobacter vulpis sp. nov., isolated from gastric mucosa of red fox (Vulpis vulpis).</title>
        <authorList>
            <person name="Papic B."/>
        </authorList>
    </citation>
    <scope>NUCLEOTIDE SEQUENCE [LARGE SCALE GENOMIC DNA]</scope>
    <source>
        <strain evidence="11">L8b</strain>
    </source>
</reference>
<feature type="transmembrane region" description="Helical" evidence="8">
    <location>
        <begin position="245"/>
        <end position="263"/>
    </location>
</feature>
<dbReference type="PANTHER" id="PTHR30252:SF3">
    <property type="entry name" value="PYRUVATE_PROTON SYMPORTER BTST"/>
    <property type="match status" value="1"/>
</dbReference>
<gene>
    <name evidence="10" type="ORF">FNE76_05035</name>
</gene>
<keyword evidence="3" id="KW-0813">Transport</keyword>
<dbReference type="Proteomes" id="UP000319322">
    <property type="component" value="Unassembled WGS sequence"/>
</dbReference>
<organism evidence="10 11">
    <name type="scientific">Helicobacter mehlei</name>
    <dbReference type="NCBI Taxonomy" id="2316080"/>
    <lineage>
        <taxon>Bacteria</taxon>
        <taxon>Pseudomonadati</taxon>
        <taxon>Campylobacterota</taxon>
        <taxon>Epsilonproteobacteria</taxon>
        <taxon>Campylobacterales</taxon>
        <taxon>Helicobacteraceae</taxon>
        <taxon>Helicobacter</taxon>
    </lineage>
</organism>
<dbReference type="GO" id="GO:0005886">
    <property type="term" value="C:plasma membrane"/>
    <property type="evidence" value="ECO:0007669"/>
    <property type="project" value="UniProtKB-SubCell"/>
</dbReference>
<dbReference type="OrthoDB" id="9761224at2"/>
<feature type="transmembrane region" description="Helical" evidence="8">
    <location>
        <begin position="537"/>
        <end position="556"/>
    </location>
</feature>
<keyword evidence="11" id="KW-1185">Reference proteome</keyword>
<feature type="transmembrane region" description="Helical" evidence="8">
    <location>
        <begin position="217"/>
        <end position="238"/>
    </location>
</feature>
<sequence length="713" mass="77425">MIAKILNKMAELFDTIHLQNRSIWRKARMKRTWSHLVWALVAIVGAVCLGVLALHKGESINTLWLVCAAICIYSLGYRFYSHFIAYRVLCLNDGRATPACVRNDGRDFVPTHKAITFGHHFAAIAGAGPLVGPILATQMGYLPSVLWILIGSVLGGCVHDFVVLFCSMRRGGKSLGEMVKDEMGPVVGWFALLGILGIMIIIIAILAMVVVKALAHSPWGLFTIAMTIPIAIVMGLYMRFFRIRVLESSLLGFVLLMLAIYYGKVVANDPILASYFTLSEGTLAWLVIAYGFIAAILPVWFLLAPRDYLSTFLKIGVILILAGAIIIVAPPLQIPKITHFIDGSGPVFAGALFPFLFITIACGTISGFHALIASGTTPKMIAKESHARLVGYGSMLMESIVAIMALLMAAILHPGLYFAINAPASTIGSDITEAAKVISSWGFSISPQEIEQITKNIGEHSILSRTGGAPTFAIGLSMVVYQLLGDPSVMAFWYHFAILFEALFILTAVDAGTRTARFMIQDILGHLYKPLGNTESYGAGIFATLVCVGLWGYFLYQGTIDPKGGIYTLWPLFGVSNQMLAGMALLLATTILFKMQRFKYALVTAIPASLILGITFYSGTLKVLPKGSDSVLNHVSHVATAQILREKLATTTDPKQISQLKQAITNHTIDAILCVFFMLVAFLVLIASVRICYRAYKGQISPPLAETPFVAVS</sequence>
<feature type="transmembrane region" description="Helical" evidence="8">
    <location>
        <begin position="283"/>
        <end position="303"/>
    </location>
</feature>
<reference evidence="10 11" key="3">
    <citation type="submission" date="2019-07" db="EMBL/GenBank/DDBJ databases">
        <authorList>
            <person name="Papic B."/>
        </authorList>
    </citation>
    <scope>NUCLEOTIDE SEQUENCE [LARGE SCALE GENOMIC DNA]</scope>
    <source>
        <strain evidence="10 11">L8b</strain>
    </source>
</reference>
<feature type="transmembrane region" description="Helical" evidence="8">
    <location>
        <begin position="491"/>
        <end position="509"/>
    </location>
</feature>
<evidence type="ECO:0000313" key="11">
    <source>
        <dbReference type="Proteomes" id="UP000319322"/>
    </source>
</evidence>
<feature type="transmembrane region" description="Helical" evidence="8">
    <location>
        <begin position="145"/>
        <end position="166"/>
    </location>
</feature>
<evidence type="ECO:0000256" key="4">
    <source>
        <dbReference type="ARBA" id="ARBA00022475"/>
    </source>
</evidence>
<feature type="transmembrane region" description="Helical" evidence="8">
    <location>
        <begin position="186"/>
        <end position="211"/>
    </location>
</feature>
<feature type="domain" description="CstA N-terminal" evidence="9">
    <location>
        <begin position="61"/>
        <end position="618"/>
    </location>
</feature>
<evidence type="ECO:0000256" key="1">
    <source>
        <dbReference type="ARBA" id="ARBA00004651"/>
    </source>
</evidence>
<evidence type="ECO:0000313" key="10">
    <source>
        <dbReference type="EMBL" id="TSA83803.1"/>
    </source>
</evidence>
<feature type="transmembrane region" description="Helical" evidence="8">
    <location>
        <begin position="35"/>
        <end position="54"/>
    </location>
</feature>
<evidence type="ECO:0000256" key="5">
    <source>
        <dbReference type="ARBA" id="ARBA00022692"/>
    </source>
</evidence>
<feature type="transmembrane region" description="Helical" evidence="8">
    <location>
        <begin position="121"/>
        <end position="139"/>
    </location>
</feature>
<feature type="transmembrane region" description="Helical" evidence="8">
    <location>
        <begin position="315"/>
        <end position="334"/>
    </location>
</feature>
<feature type="transmembrane region" description="Helical" evidence="8">
    <location>
        <begin position="669"/>
        <end position="693"/>
    </location>
</feature>
<comment type="similarity">
    <text evidence="2">Belongs to the peptide transporter carbon starvation (CstA) (TC 2.A.114) family.</text>
</comment>
<comment type="subcellular location">
    <subcellularLocation>
        <location evidence="1">Cell membrane</location>
        <topology evidence="1">Multi-pass membrane protein</topology>
    </subcellularLocation>
</comment>
<reference evidence="10 11" key="1">
    <citation type="submission" date="2019-07" db="EMBL/GenBank/DDBJ databases">
        <title>Helicobacter labacensis sp. nov., Helicobacter mehlei sp. nov. and Helicobacter vulpis sp. nov., isolated from gastric mucosa of red fox (Vulpis vulpis).</title>
        <authorList>
            <person name="Kusar D."/>
            <person name="Gruntar I."/>
            <person name="Pate M."/>
            <person name="Zajc U."/>
            <person name="Ocepek M."/>
        </authorList>
    </citation>
    <scope>NUCLEOTIDE SEQUENCE [LARGE SCALE GENOMIC DNA]</scope>
    <source>
        <strain evidence="10 11">L8b</strain>
    </source>
</reference>
<keyword evidence="4" id="KW-1003">Cell membrane</keyword>
<feature type="transmembrane region" description="Helical" evidence="8">
    <location>
        <begin position="60"/>
        <end position="80"/>
    </location>
</feature>
<evidence type="ECO:0000256" key="8">
    <source>
        <dbReference type="SAM" id="Phobius"/>
    </source>
</evidence>
<feature type="transmembrane region" description="Helical" evidence="8">
    <location>
        <begin position="389"/>
        <end position="412"/>
    </location>
</feature>
<dbReference type="InterPro" id="IPR003706">
    <property type="entry name" value="CstA_N"/>
</dbReference>
<dbReference type="AlphaFoldDB" id="A0A553UUD2"/>
<keyword evidence="6 8" id="KW-1133">Transmembrane helix</keyword>
<protein>
    <submittedName>
        <fullName evidence="10">Carbon starvation protein A</fullName>
    </submittedName>
</protein>
<feature type="transmembrane region" description="Helical" evidence="8">
    <location>
        <begin position="600"/>
        <end position="619"/>
    </location>
</feature>
<proteinExistence type="inferred from homology"/>
<accession>A0A553UUD2</accession>
<dbReference type="Pfam" id="PF02554">
    <property type="entry name" value="CstA"/>
    <property type="match status" value="1"/>
</dbReference>
<feature type="transmembrane region" description="Helical" evidence="8">
    <location>
        <begin position="568"/>
        <end position="593"/>
    </location>
</feature>
<evidence type="ECO:0000259" key="9">
    <source>
        <dbReference type="Pfam" id="PF02554"/>
    </source>
</evidence>
<dbReference type="PANTHER" id="PTHR30252">
    <property type="entry name" value="INNER MEMBRANE PEPTIDE TRANSPORTER"/>
    <property type="match status" value="1"/>
</dbReference>
<comment type="caution">
    <text evidence="10">The sequence shown here is derived from an EMBL/GenBank/DDBJ whole genome shotgun (WGS) entry which is preliminary data.</text>
</comment>
<dbReference type="EMBL" id="VKGC01000010">
    <property type="protein sequence ID" value="TSA83803.1"/>
    <property type="molecule type" value="Genomic_DNA"/>
</dbReference>
<dbReference type="GO" id="GO:0009267">
    <property type="term" value="P:cellular response to starvation"/>
    <property type="evidence" value="ECO:0007669"/>
    <property type="project" value="InterPro"/>
</dbReference>
<evidence type="ECO:0000256" key="6">
    <source>
        <dbReference type="ARBA" id="ARBA00022989"/>
    </source>
</evidence>
<keyword evidence="7 8" id="KW-0472">Membrane</keyword>